<proteinExistence type="predicted"/>
<name>A0ABU6W392_9FABA</name>
<sequence>MVKVLELWLSNLVCQTKSPVNLLRAITTAGPYIPTINNSSAMVGVALDTVQLTPATNPVGVNPVSSCKFFFQTRLPSHALTA</sequence>
<evidence type="ECO:0000313" key="1">
    <source>
        <dbReference type="EMBL" id="MED6179246.1"/>
    </source>
</evidence>
<reference evidence="1 2" key="1">
    <citation type="journal article" date="2023" name="Plants (Basel)">
        <title>Bridging the Gap: Combining Genomics and Transcriptomics Approaches to Understand Stylosanthes scabra, an Orphan Legume from the Brazilian Caatinga.</title>
        <authorList>
            <person name="Ferreira-Neto J.R.C."/>
            <person name="da Silva M.D."/>
            <person name="Binneck E."/>
            <person name="de Melo N.F."/>
            <person name="da Silva R.H."/>
            <person name="de Melo A.L.T.M."/>
            <person name="Pandolfi V."/>
            <person name="Bustamante F.O."/>
            <person name="Brasileiro-Vidal A.C."/>
            <person name="Benko-Iseppon A.M."/>
        </authorList>
    </citation>
    <scope>NUCLEOTIDE SEQUENCE [LARGE SCALE GENOMIC DNA]</scope>
    <source>
        <tissue evidence="1">Leaves</tissue>
    </source>
</reference>
<dbReference type="Proteomes" id="UP001341840">
    <property type="component" value="Unassembled WGS sequence"/>
</dbReference>
<evidence type="ECO:0000313" key="2">
    <source>
        <dbReference type="Proteomes" id="UP001341840"/>
    </source>
</evidence>
<organism evidence="1 2">
    <name type="scientific">Stylosanthes scabra</name>
    <dbReference type="NCBI Taxonomy" id="79078"/>
    <lineage>
        <taxon>Eukaryota</taxon>
        <taxon>Viridiplantae</taxon>
        <taxon>Streptophyta</taxon>
        <taxon>Embryophyta</taxon>
        <taxon>Tracheophyta</taxon>
        <taxon>Spermatophyta</taxon>
        <taxon>Magnoliopsida</taxon>
        <taxon>eudicotyledons</taxon>
        <taxon>Gunneridae</taxon>
        <taxon>Pentapetalae</taxon>
        <taxon>rosids</taxon>
        <taxon>fabids</taxon>
        <taxon>Fabales</taxon>
        <taxon>Fabaceae</taxon>
        <taxon>Papilionoideae</taxon>
        <taxon>50 kb inversion clade</taxon>
        <taxon>dalbergioids sensu lato</taxon>
        <taxon>Dalbergieae</taxon>
        <taxon>Pterocarpus clade</taxon>
        <taxon>Stylosanthes</taxon>
    </lineage>
</organism>
<keyword evidence="2" id="KW-1185">Reference proteome</keyword>
<dbReference type="EMBL" id="JASCZI010163331">
    <property type="protein sequence ID" value="MED6179246.1"/>
    <property type="molecule type" value="Genomic_DNA"/>
</dbReference>
<protein>
    <submittedName>
        <fullName evidence="1">Uncharacterized protein</fullName>
    </submittedName>
</protein>
<comment type="caution">
    <text evidence="1">The sequence shown here is derived from an EMBL/GenBank/DDBJ whole genome shotgun (WGS) entry which is preliminary data.</text>
</comment>
<accession>A0ABU6W392</accession>
<gene>
    <name evidence="1" type="ORF">PIB30_115327</name>
</gene>